<feature type="transmembrane region" description="Helical" evidence="1">
    <location>
        <begin position="70"/>
        <end position="90"/>
    </location>
</feature>
<feature type="transmembrane region" description="Helical" evidence="1">
    <location>
        <begin position="179"/>
        <end position="201"/>
    </location>
</feature>
<proteinExistence type="predicted"/>
<keyword evidence="1" id="KW-0812">Transmembrane</keyword>
<feature type="transmembrane region" description="Helical" evidence="1">
    <location>
        <begin position="35"/>
        <end position="58"/>
    </location>
</feature>
<dbReference type="RefSeq" id="XP_011270007.1">
    <property type="nucleotide sequence ID" value="XM_011271705.1"/>
</dbReference>
<dbReference type="AlphaFoldDB" id="A0A0D2X0J3"/>
<dbReference type="PhylomeDB" id="A0A0D2X0J3"/>
<feature type="transmembrane region" description="Helical" evidence="1">
    <location>
        <begin position="262"/>
        <end position="284"/>
    </location>
</feature>
<dbReference type="Proteomes" id="UP000008743">
    <property type="component" value="Unassembled WGS sequence"/>
</dbReference>
<keyword evidence="3" id="KW-1185">Reference proteome</keyword>
<evidence type="ECO:0000313" key="2">
    <source>
        <dbReference type="EMBL" id="KJE89159.1"/>
    </source>
</evidence>
<feature type="transmembrane region" description="Helical" evidence="1">
    <location>
        <begin position="311"/>
        <end position="331"/>
    </location>
</feature>
<feature type="transmembrane region" description="Helical" evidence="1">
    <location>
        <begin position="145"/>
        <end position="167"/>
    </location>
</feature>
<protein>
    <submittedName>
        <fullName evidence="2">Uncharacterized protein</fullName>
    </submittedName>
</protein>
<feature type="transmembrane region" description="Helical" evidence="1">
    <location>
        <begin position="102"/>
        <end position="124"/>
    </location>
</feature>
<gene>
    <name evidence="2" type="ORF">CAOG_008436</name>
</gene>
<dbReference type="InParanoid" id="A0A0D2X0J3"/>
<dbReference type="EMBL" id="KE346360">
    <property type="protein sequence ID" value="KJE89159.1"/>
    <property type="molecule type" value="Genomic_DNA"/>
</dbReference>
<evidence type="ECO:0000313" key="3">
    <source>
        <dbReference type="Proteomes" id="UP000008743"/>
    </source>
</evidence>
<organism evidence="2 3">
    <name type="scientific">Capsaspora owczarzaki (strain ATCC 30864)</name>
    <dbReference type="NCBI Taxonomy" id="595528"/>
    <lineage>
        <taxon>Eukaryota</taxon>
        <taxon>Filasterea</taxon>
        <taxon>Capsaspora</taxon>
    </lineage>
</organism>
<sequence>MAPSDPPNGTCGYPYLGFPTCTETYADSMGASFTIFHGIYGTVAAVLFAAALVCYVRIANKLGTYDPRNNHLVLIFLMNVIGACMCARLIDPLTWGGITPQWVDGLLFCNGSNAAMTAAIMTYMSWIRFYSRTSFSRRLESFIRYPYYICLVVLWTVPNVLVLLSYLMGPYYALSGLRYMIYTVILCVWAFFGSIFGITVYRSLDLAQKRYLALLGMPSAAVNYEATAAAFVVPQVAITSKGEARRNERNRELHRVHVLRRLLRMIHAAVILTVIATAVLVYVATVDFVQKIEFDAHLPPTPSNIELFKKFLPELVHILMLIAGIVAFGQFSDVTRHLDNNSGGASSNRTSSVGMEKNMYRIDANNNSIHSESDCKSDDALGSVHNLTRLAADSGIDLRAEGVDSRAETLDKCSELADDSLPPSPMVDVEVVQITFDSGSGTTTPATPDAAEFV</sequence>
<name>A0A0D2X0J3_CAPO3</name>
<evidence type="ECO:0000256" key="1">
    <source>
        <dbReference type="SAM" id="Phobius"/>
    </source>
</evidence>
<accession>A0A0D2X0J3</accession>
<reference evidence="3" key="1">
    <citation type="submission" date="2011-02" db="EMBL/GenBank/DDBJ databases">
        <title>The Genome Sequence of Capsaspora owczarzaki ATCC 30864.</title>
        <authorList>
            <person name="Russ C."/>
            <person name="Cuomo C."/>
            <person name="Burger G."/>
            <person name="Gray M.W."/>
            <person name="Holland P.W.H."/>
            <person name="King N."/>
            <person name="Lang F.B.F."/>
            <person name="Roger A.J."/>
            <person name="Ruiz-Trillo I."/>
            <person name="Young S.K."/>
            <person name="Zeng Q."/>
            <person name="Gargeya S."/>
            <person name="Alvarado L."/>
            <person name="Berlin A."/>
            <person name="Chapman S.B."/>
            <person name="Chen Z."/>
            <person name="Freedman E."/>
            <person name="Gellesch M."/>
            <person name="Goldberg J."/>
            <person name="Griggs A."/>
            <person name="Gujja S."/>
            <person name="Heilman E."/>
            <person name="Heiman D."/>
            <person name="Howarth C."/>
            <person name="Mehta T."/>
            <person name="Neiman D."/>
            <person name="Pearson M."/>
            <person name="Roberts A."/>
            <person name="Saif S."/>
            <person name="Shea T."/>
            <person name="Shenoy N."/>
            <person name="Sisk P."/>
            <person name="Stolte C."/>
            <person name="Sykes S."/>
            <person name="White J."/>
            <person name="Yandava C."/>
            <person name="Haas B."/>
            <person name="Nusbaum C."/>
            <person name="Birren B."/>
        </authorList>
    </citation>
    <scope>NUCLEOTIDE SEQUENCE</scope>
    <source>
        <strain evidence="3">ATCC 30864</strain>
    </source>
</reference>
<keyword evidence="1" id="KW-0472">Membrane</keyword>
<keyword evidence="1" id="KW-1133">Transmembrane helix</keyword>